<keyword evidence="1" id="KW-0560">Oxidoreductase</keyword>
<dbReference type="GO" id="GO:0016491">
    <property type="term" value="F:oxidoreductase activity"/>
    <property type="evidence" value="ECO:0007669"/>
    <property type="project" value="UniProtKB-KW"/>
</dbReference>
<reference evidence="2 3" key="1">
    <citation type="journal article" date="2015" name="Genome Announc.">
        <title>Draft Genome Sequence and Gene Annotation of the Entomopathogenic Fungus Verticillium hemipterigenum.</title>
        <authorList>
            <person name="Horn F."/>
            <person name="Habel A."/>
            <person name="Scharf D.H."/>
            <person name="Dworschak J."/>
            <person name="Brakhage A.A."/>
            <person name="Guthke R."/>
            <person name="Hertweck C."/>
            <person name="Linde J."/>
        </authorList>
    </citation>
    <scope>NUCLEOTIDE SEQUENCE [LARGE SCALE GENOMIC DNA]</scope>
</reference>
<dbReference type="AlphaFoldDB" id="A0A0A1T3Y7"/>
<sequence>MVKLTTVHQLNAESVQKPIVAVFVGGSGISQYALSALATTVSENKGKPFRAYLVGRKPDAAKDVIAECNKLSPESSVIFVQVNDLALMKNVDEVCAKIQEAEAMHQDGRIDYLLLSPGAVIFQARDDTPEGLDRTMALMYYARIRMILRLKQLLLQSSFPATVVSVFAGGYEEKLIADDVSLRKPENYKYTQARSHVVYMYTLFFEHLARENPGRLSLNHVFPGLVTGPGFYNPQLPLVFRLFWRYLFVPLLSGFVCVPHAECGARMLSLLSAKYPAASDSEPVQDAIKSTNGKLGGGSYALGWDGEDVFKPERYADKAKDALEKLMYSHTMNALDTIASGKVFTE</sequence>
<dbReference type="Gene3D" id="3.40.50.720">
    <property type="entry name" value="NAD(P)-binding Rossmann-like Domain"/>
    <property type="match status" value="1"/>
</dbReference>
<protein>
    <submittedName>
        <fullName evidence="2">Uncharacterized protein</fullName>
    </submittedName>
</protein>
<dbReference type="OrthoDB" id="2898509at2759"/>
<dbReference type="HOGENOM" id="CLU_044999_0_0_1"/>
<dbReference type="EMBL" id="CDHN01000001">
    <property type="protein sequence ID" value="CEJ80987.1"/>
    <property type="molecule type" value="Genomic_DNA"/>
</dbReference>
<gene>
    <name evidence="2" type="ORF">VHEMI01142</name>
</gene>
<keyword evidence="3" id="KW-1185">Reference proteome</keyword>
<dbReference type="InterPro" id="IPR036291">
    <property type="entry name" value="NAD(P)-bd_dom_sf"/>
</dbReference>
<dbReference type="PANTHER" id="PTHR47534:SF3">
    <property type="entry name" value="ALCOHOL DEHYDROGENASE-LIKE C-TERMINAL DOMAIN-CONTAINING PROTEIN"/>
    <property type="match status" value="1"/>
</dbReference>
<proteinExistence type="predicted"/>
<organism evidence="2 3">
    <name type="scientific">[Torrubiella] hemipterigena</name>
    <dbReference type="NCBI Taxonomy" id="1531966"/>
    <lineage>
        <taxon>Eukaryota</taxon>
        <taxon>Fungi</taxon>
        <taxon>Dikarya</taxon>
        <taxon>Ascomycota</taxon>
        <taxon>Pezizomycotina</taxon>
        <taxon>Sordariomycetes</taxon>
        <taxon>Hypocreomycetidae</taxon>
        <taxon>Hypocreales</taxon>
        <taxon>Clavicipitaceae</taxon>
        <taxon>Clavicipitaceae incertae sedis</taxon>
        <taxon>'Torrubiella' clade</taxon>
    </lineage>
</organism>
<dbReference type="InterPro" id="IPR052228">
    <property type="entry name" value="Sec_Metab_Biosynth_Oxidored"/>
</dbReference>
<dbReference type="SUPFAM" id="SSF51735">
    <property type="entry name" value="NAD(P)-binding Rossmann-fold domains"/>
    <property type="match status" value="1"/>
</dbReference>
<evidence type="ECO:0000313" key="3">
    <source>
        <dbReference type="Proteomes" id="UP000039046"/>
    </source>
</evidence>
<evidence type="ECO:0000313" key="2">
    <source>
        <dbReference type="EMBL" id="CEJ80987.1"/>
    </source>
</evidence>
<evidence type="ECO:0000256" key="1">
    <source>
        <dbReference type="ARBA" id="ARBA00023002"/>
    </source>
</evidence>
<dbReference type="STRING" id="1531966.A0A0A1T3Y7"/>
<accession>A0A0A1T3Y7</accession>
<dbReference type="PANTHER" id="PTHR47534">
    <property type="entry name" value="YALI0E05731P"/>
    <property type="match status" value="1"/>
</dbReference>
<name>A0A0A1T3Y7_9HYPO</name>
<dbReference type="Proteomes" id="UP000039046">
    <property type="component" value="Unassembled WGS sequence"/>
</dbReference>